<dbReference type="EMBL" id="HBIO01019770">
    <property type="protein sequence ID" value="CAE0470357.1"/>
    <property type="molecule type" value="Transcribed_RNA"/>
</dbReference>
<evidence type="ECO:0000313" key="3">
    <source>
        <dbReference type="EMBL" id="CAE0470357.1"/>
    </source>
</evidence>
<feature type="compositionally biased region" description="Polar residues" evidence="1">
    <location>
        <begin position="1769"/>
        <end position="1784"/>
    </location>
</feature>
<dbReference type="GO" id="GO:0005730">
    <property type="term" value="C:nucleolus"/>
    <property type="evidence" value="ECO:0007669"/>
    <property type="project" value="TreeGrafter"/>
</dbReference>
<feature type="region of interest" description="Disordered" evidence="1">
    <location>
        <begin position="1656"/>
        <end position="1729"/>
    </location>
</feature>
<evidence type="ECO:0000256" key="1">
    <source>
        <dbReference type="SAM" id="MobiDB-lite"/>
    </source>
</evidence>
<sequence length="2343" mass="261011">MEGRLGTLEFCSALNGDDPNQVYAILVKFVKTVRKERIQAFTNPSKEGGSTEKSEDGINSDMNMNMDIGSMQLVDKDPDFISPPPSKKSKVEEWKLDSKSYNVPFVGTSTHKGSSGNIETGSGLWPTGFLAAYLSKSSDAMELLGKGLKKQSPFLPPHGLFQRSLLKGNDKSGKLHSRKLLAVFVQSVGEVVSCSIPRSRINSMVNNHQNRGIELKGDDNLIEPAHQKVVSIVMKEYIQDLFNILNSEAHNMNSQDLLVSTLNTFQYLACTSVGTAREVVRGFDTHLKDGILQRLASYNSSKKNETKDRSIERENTIASRQDLKVQFAVIKLATTLLEYNDATILSYIASPSRGIKESKVKAGILYLGVRSGLSRTKRIISDEKGVKIESTEKGLVAHQFAISHLLRLIREIMFENTESGSRETVKSRVKTSRAFTSLPNRALVGFIQGDILDQMVSLHCSPVKVDSGSECTKVVQLECKTMVTFLISDVQLSPVLIQLRSDAASSGNKKVVSSLMQQMNKTVQHLLDASPDMVTRKFVSRCFTNSPYLFPNWLRTVSIPDPKPSFTFLSTLSLIYFMLDNGPGVALLEPKDAHEMNKKRSLDYLVANVLPKALSKNILTKALQKNNTFLVAETLKLLTVVLRRFQNVRASVSTKEESLDCMADTLLMRLPDVMVLLSIRARFDPFVHNMGGGLTSRSFVLLSLCDVLRLYVSIFPEAFKSIQFDWVKLLSESVKTFLTAPLILQHRILTTLEAVNNCYEAVAPHSNSMASPKGCRAFLELLLKSKNTKISKIAREIAIKLVSSIVASQHIDDKVACSDMKLEISLWIDALTNDVIPYFCQLLETGQKATIQHSTIMSNAWSRAFPSSAKGTSNITPLLPLTFMSIASGGKSFPDALVSIVVKITSKLLLTTSNPQNLASLVKYAQAICLENESNVEKVEKLETFASTIIDGRDRAKVAHRLATSFFGNTHFHSQIAELEQNSSYENSLMATIDSLSEASSISSSISQCLEYLIQTPNIQRPTDTKMEEIVTNSIPTLLQEMPGGIKFTNLSRFYTSSSAPSWIVTLLSSVGDHKDLETLTSKIGMDLDRLIGNQENGKVDELSRYLLLFTATLSRYNSSRDIVFLTTSMIHSCLEQVPTKITLSPYFSLLICNIQLLLDQHSVAPEESVMANINTKDVFDLWLYLSKNLNRNRNEIIESLILRLQDIMEVFISKSEHYGFPSSVLMTCIYEATPVVVVELVFQNVTDVNSIDGDAKFGLLVALMMQDVFHFGRAVMNSIVVKTKNGDIHKMGFLAEVISVFVRESIMQQPNNLSDVTLFHNAIEFISEIVCGDFDKDHTDAASKSIQSITNAIGMAHKHGILFKGVGRKVLREIEDWLTRNKKSNRSRHTKVIEESFFQFLKSIGVESKTNADSVNLPNSNEFKSARNAALVYAIKMLPKTFRNEDNERKRLILETVITMLESGDLSSISCLQQLVIICLKLGIGSENETCIQIVRLILTSIYGGETVVADLEIFSPGQIQSMIFSHSHFEELAGRASSPARKELLALLVVCISLDQNPKECAGTVNMSKLLVGFRGSIADDDRLLRRLFYLYEVSSSINKNERFFMHNMIWGDSQQCSSNQSETQAFGTDHGHHWEWFIEVIDVQRVRKTISDFPIMDPARPPRQPSIESWLNEDDDPGEGDSELSIGSSEDDSSIDFYDNPVSDEKKNRTTRKMRKGKLQEWQTGSNDDRYSPGFIVPLILGVLESFAELADHEDDTDSKGKDSSYSESTPFNEENADASNDARSTLYRETFTKVAYRLSQKGAIALSVMALSSKCPELRKIAASVIYRFIQALRMEEAHGITAWRSRPQINMVVCSLQRGLMVSRARRLSKNTENGEEEMLHIPMLPAVSALFLARSLMIIPRPAESMYGAINKFYLRLDNNGGAYADCFSLPGFMTLFGSVQEDTDLVRRERLWILHLLKDGTLDSYCYKVAAGRHAPELLLSFVDAMCSRNPQDVDEYECLLLLDTISVLVERGGASSFFHYFIAVGLLSWIQSTLENIIQITACKSLSIAHSYLKLIIISLKKIIDQCKNQMDKSDMSLPPIDALRISRGALDLFMVASEREQVGRDLEEEISSAQIGASACSIISLLYQLGHSSSSDTEDSDSGENQMNIMTLHTHPYGIPTDGILKLIESSCKEEGRSHINLQTMGAFCSIPMNVNYDDEELFCQKAIECILASPETAGSCQDGGVKHLFSAILERVAALNLNGMVLNSERKTIGKRKPFSARLLNLLLGCNRKLKQNGLIAQWLHCLTIIIDSHANYSTPLVGKGGGVDEWNAKKMKSYRELLGTMKTELHFM</sequence>
<accession>A0A7S3Q9N8</accession>
<dbReference type="InterPro" id="IPR032436">
    <property type="entry name" value="URB1_C"/>
</dbReference>
<name>A0A7S3Q9N8_9STRA</name>
<dbReference type="GO" id="GO:0000466">
    <property type="term" value="P:maturation of 5.8S rRNA from tricistronic rRNA transcript (SSU-rRNA, 5.8S rRNA, LSU-rRNA)"/>
    <property type="evidence" value="ECO:0007669"/>
    <property type="project" value="TreeGrafter"/>
</dbReference>
<dbReference type="Pfam" id="PF16201">
    <property type="entry name" value="NopRA1"/>
    <property type="match status" value="1"/>
</dbReference>
<dbReference type="PANTHER" id="PTHR13500:SF0">
    <property type="entry name" value="NUCLEOLAR PRE-RIBOSOMAL-ASSOCIATED PROTEIN 1"/>
    <property type="match status" value="1"/>
</dbReference>
<proteinExistence type="predicted"/>
<protein>
    <recommendedName>
        <fullName evidence="2">URB1 C-terminal domain-containing protein</fullName>
    </recommendedName>
</protein>
<reference evidence="3" key="1">
    <citation type="submission" date="2021-01" db="EMBL/GenBank/DDBJ databases">
        <authorList>
            <person name="Corre E."/>
            <person name="Pelletier E."/>
            <person name="Niang G."/>
            <person name="Scheremetjew M."/>
            <person name="Finn R."/>
            <person name="Kale V."/>
            <person name="Holt S."/>
            <person name="Cochrane G."/>
            <person name="Meng A."/>
            <person name="Brown T."/>
            <person name="Cohen L."/>
        </authorList>
    </citation>
    <scope>NUCLEOTIDE SEQUENCE</scope>
    <source>
        <strain evidence="3">MM31A-1</strain>
    </source>
</reference>
<feature type="compositionally biased region" description="Acidic residues" evidence="1">
    <location>
        <begin position="1674"/>
        <end position="1685"/>
    </location>
</feature>
<dbReference type="InterPro" id="IPR039844">
    <property type="entry name" value="URB1"/>
</dbReference>
<evidence type="ECO:0000259" key="2">
    <source>
        <dbReference type="Pfam" id="PF16201"/>
    </source>
</evidence>
<organism evidence="3">
    <name type="scientific">Chaetoceros debilis</name>
    <dbReference type="NCBI Taxonomy" id="122233"/>
    <lineage>
        <taxon>Eukaryota</taxon>
        <taxon>Sar</taxon>
        <taxon>Stramenopiles</taxon>
        <taxon>Ochrophyta</taxon>
        <taxon>Bacillariophyta</taxon>
        <taxon>Coscinodiscophyceae</taxon>
        <taxon>Chaetocerotophycidae</taxon>
        <taxon>Chaetocerotales</taxon>
        <taxon>Chaetocerotaceae</taxon>
        <taxon>Chaetoceros</taxon>
    </lineage>
</organism>
<feature type="domain" description="URB1 C-terminal" evidence="2">
    <location>
        <begin position="1809"/>
        <end position="1995"/>
    </location>
</feature>
<dbReference type="GO" id="GO:0000463">
    <property type="term" value="P:maturation of LSU-rRNA from tricistronic rRNA transcript (SSU-rRNA, 5.8S rRNA, LSU-rRNA)"/>
    <property type="evidence" value="ECO:0007669"/>
    <property type="project" value="TreeGrafter"/>
</dbReference>
<gene>
    <name evidence="3" type="ORF">CDEB00056_LOCUS15210</name>
</gene>
<feature type="region of interest" description="Disordered" evidence="1">
    <location>
        <begin position="1755"/>
        <end position="1784"/>
    </location>
</feature>
<dbReference type="PANTHER" id="PTHR13500">
    <property type="entry name" value="NUCLEOLAR PRERIBOSOMAL-ASSOCIATED PROTEIN 1"/>
    <property type="match status" value="1"/>
</dbReference>